<evidence type="ECO:0000256" key="6">
    <source>
        <dbReference type="ARBA" id="ARBA00023163"/>
    </source>
</evidence>
<reference evidence="11 12" key="1">
    <citation type="submission" date="2018-09" db="EMBL/GenBank/DDBJ databases">
        <title>Paenibacillus aracenensis nov. sp. isolated from a cave in southern Spain.</title>
        <authorList>
            <person name="Jurado V."/>
            <person name="Gutierrez-Patricio S."/>
            <person name="Gonzalez-Pimentel J.L."/>
            <person name="Miller A.Z."/>
            <person name="Laiz L."/>
            <person name="Saiz-Jimenez C."/>
        </authorList>
    </citation>
    <scope>NUCLEOTIDE SEQUENCE [LARGE SCALE GENOMIC DNA]</scope>
    <source>
        <strain evidence="11 12">DSM 22867</strain>
    </source>
</reference>
<dbReference type="RefSeq" id="WP_119602697.1">
    <property type="nucleotide sequence ID" value="NZ_QXQA01000021.1"/>
</dbReference>
<comment type="caution">
    <text evidence="11">The sequence shown here is derived from an EMBL/GenBank/DDBJ whole genome shotgun (WGS) entry which is preliminary data.</text>
</comment>
<dbReference type="Pfam" id="PF00486">
    <property type="entry name" value="Trans_reg_C"/>
    <property type="match status" value="1"/>
</dbReference>
<dbReference type="PANTHER" id="PTHR48111">
    <property type="entry name" value="REGULATOR OF RPOS"/>
    <property type="match status" value="1"/>
</dbReference>
<dbReference type="AlphaFoldDB" id="A0A3A1UL80"/>
<dbReference type="FunFam" id="3.40.50.2300:FF:000001">
    <property type="entry name" value="DNA-binding response regulator PhoB"/>
    <property type="match status" value="1"/>
</dbReference>
<evidence type="ECO:0000313" key="11">
    <source>
        <dbReference type="EMBL" id="RIX48603.1"/>
    </source>
</evidence>
<feature type="domain" description="Response regulatory" evidence="9">
    <location>
        <begin position="4"/>
        <end position="117"/>
    </location>
</feature>
<keyword evidence="4" id="KW-0805">Transcription regulation</keyword>
<dbReference type="SMART" id="SM00448">
    <property type="entry name" value="REC"/>
    <property type="match status" value="1"/>
</dbReference>
<evidence type="ECO:0000256" key="2">
    <source>
        <dbReference type="ARBA" id="ARBA00022553"/>
    </source>
</evidence>
<name>A0A3A1UL80_9BACL</name>
<feature type="DNA-binding region" description="OmpR/PhoB-type" evidence="8">
    <location>
        <begin position="137"/>
        <end position="236"/>
    </location>
</feature>
<dbReference type="EMBL" id="QXQA01000021">
    <property type="protein sequence ID" value="RIX48603.1"/>
    <property type="molecule type" value="Genomic_DNA"/>
</dbReference>
<dbReference type="OrthoDB" id="9790442at2"/>
<keyword evidence="5 8" id="KW-0238">DNA-binding</keyword>
<dbReference type="SMART" id="SM00862">
    <property type="entry name" value="Trans_reg_C"/>
    <property type="match status" value="1"/>
</dbReference>
<dbReference type="Pfam" id="PF00072">
    <property type="entry name" value="Response_reg"/>
    <property type="match status" value="1"/>
</dbReference>
<evidence type="ECO:0000256" key="1">
    <source>
        <dbReference type="ARBA" id="ARBA00004496"/>
    </source>
</evidence>
<proteinExistence type="predicted"/>
<evidence type="ECO:0000259" key="10">
    <source>
        <dbReference type="PROSITE" id="PS51755"/>
    </source>
</evidence>
<dbReference type="InterPro" id="IPR036388">
    <property type="entry name" value="WH-like_DNA-bd_sf"/>
</dbReference>
<keyword evidence="3" id="KW-0902">Two-component regulatory system</keyword>
<evidence type="ECO:0000313" key="12">
    <source>
        <dbReference type="Proteomes" id="UP000266482"/>
    </source>
</evidence>
<dbReference type="InterPro" id="IPR016032">
    <property type="entry name" value="Sig_transdc_resp-reg_C-effctor"/>
</dbReference>
<dbReference type="GO" id="GO:0005829">
    <property type="term" value="C:cytosol"/>
    <property type="evidence" value="ECO:0007669"/>
    <property type="project" value="TreeGrafter"/>
</dbReference>
<organism evidence="11 12">
    <name type="scientific">Paenibacillus nanensis</name>
    <dbReference type="NCBI Taxonomy" id="393251"/>
    <lineage>
        <taxon>Bacteria</taxon>
        <taxon>Bacillati</taxon>
        <taxon>Bacillota</taxon>
        <taxon>Bacilli</taxon>
        <taxon>Bacillales</taxon>
        <taxon>Paenibacillaceae</taxon>
        <taxon>Paenibacillus</taxon>
    </lineage>
</organism>
<evidence type="ECO:0000256" key="5">
    <source>
        <dbReference type="ARBA" id="ARBA00023125"/>
    </source>
</evidence>
<dbReference type="InterPro" id="IPR001867">
    <property type="entry name" value="OmpR/PhoB-type_DNA-bd"/>
</dbReference>
<comment type="subcellular location">
    <subcellularLocation>
        <location evidence="1">Cytoplasm</location>
    </subcellularLocation>
</comment>
<dbReference type="CDD" id="cd00383">
    <property type="entry name" value="trans_reg_C"/>
    <property type="match status" value="1"/>
</dbReference>
<dbReference type="SUPFAM" id="SSF52172">
    <property type="entry name" value="CheY-like"/>
    <property type="match status" value="1"/>
</dbReference>
<feature type="modified residue" description="4-aspartylphosphate" evidence="7">
    <location>
        <position position="53"/>
    </location>
</feature>
<sequence length="239" mass="26950">MSASLLLIEDDASISEMVERYLIQEGYRITIVQDGGKALRAFEEGSFDLVLLDLMLPNANGLDVLQRIRERSKVPILILSAKDGEVDKALGLRFGADDYIAKPFSLLELSARVSASIRRATQYAAPAAEPEPEEPGRKLLTVGELCIDPDNFSVAKRGEPIKLTATEFQILKLFVQNPARVYTKAMIYELIWNEDYYGDENVINVHMRRLREKIEDDPSNPRYIRTLWGIGYRLGEGLS</sequence>
<evidence type="ECO:0000256" key="4">
    <source>
        <dbReference type="ARBA" id="ARBA00023015"/>
    </source>
</evidence>
<dbReference type="PANTHER" id="PTHR48111:SF26">
    <property type="entry name" value="STAGE 0 SPORULATION PROTEIN A HOMOLOG"/>
    <property type="match status" value="1"/>
</dbReference>
<dbReference type="PROSITE" id="PS51755">
    <property type="entry name" value="OMPR_PHOB"/>
    <property type="match status" value="1"/>
</dbReference>
<gene>
    <name evidence="11" type="ORF">D3P08_24160</name>
</gene>
<dbReference type="CDD" id="cd17574">
    <property type="entry name" value="REC_OmpR"/>
    <property type="match status" value="1"/>
</dbReference>
<evidence type="ECO:0000259" key="9">
    <source>
        <dbReference type="PROSITE" id="PS50110"/>
    </source>
</evidence>
<dbReference type="SUPFAM" id="SSF46894">
    <property type="entry name" value="C-terminal effector domain of the bipartite response regulators"/>
    <property type="match status" value="1"/>
</dbReference>
<accession>A0A3A1UL80</accession>
<evidence type="ECO:0000256" key="3">
    <source>
        <dbReference type="ARBA" id="ARBA00023012"/>
    </source>
</evidence>
<protein>
    <submittedName>
        <fullName evidence="11">DNA-binding response regulator</fullName>
    </submittedName>
</protein>
<dbReference type="Gene3D" id="1.10.10.10">
    <property type="entry name" value="Winged helix-like DNA-binding domain superfamily/Winged helix DNA-binding domain"/>
    <property type="match status" value="1"/>
</dbReference>
<dbReference type="Gene3D" id="3.40.50.2300">
    <property type="match status" value="1"/>
</dbReference>
<dbReference type="GO" id="GO:0032993">
    <property type="term" value="C:protein-DNA complex"/>
    <property type="evidence" value="ECO:0007669"/>
    <property type="project" value="TreeGrafter"/>
</dbReference>
<evidence type="ECO:0000256" key="8">
    <source>
        <dbReference type="PROSITE-ProRule" id="PRU01091"/>
    </source>
</evidence>
<dbReference type="InterPro" id="IPR039420">
    <property type="entry name" value="WalR-like"/>
</dbReference>
<dbReference type="GO" id="GO:0000976">
    <property type="term" value="F:transcription cis-regulatory region binding"/>
    <property type="evidence" value="ECO:0007669"/>
    <property type="project" value="TreeGrafter"/>
</dbReference>
<evidence type="ECO:0000256" key="7">
    <source>
        <dbReference type="PROSITE-ProRule" id="PRU00169"/>
    </source>
</evidence>
<keyword evidence="2 7" id="KW-0597">Phosphoprotein</keyword>
<dbReference type="InterPro" id="IPR001789">
    <property type="entry name" value="Sig_transdc_resp-reg_receiver"/>
</dbReference>
<dbReference type="Gene3D" id="6.10.250.690">
    <property type="match status" value="1"/>
</dbReference>
<dbReference type="GO" id="GO:0000156">
    <property type="term" value="F:phosphorelay response regulator activity"/>
    <property type="evidence" value="ECO:0007669"/>
    <property type="project" value="TreeGrafter"/>
</dbReference>
<keyword evidence="12" id="KW-1185">Reference proteome</keyword>
<dbReference type="InterPro" id="IPR011006">
    <property type="entry name" value="CheY-like_superfamily"/>
</dbReference>
<feature type="domain" description="OmpR/PhoB-type" evidence="10">
    <location>
        <begin position="137"/>
        <end position="236"/>
    </location>
</feature>
<dbReference type="GO" id="GO:0006355">
    <property type="term" value="P:regulation of DNA-templated transcription"/>
    <property type="evidence" value="ECO:0007669"/>
    <property type="project" value="InterPro"/>
</dbReference>
<dbReference type="PROSITE" id="PS50110">
    <property type="entry name" value="RESPONSE_REGULATORY"/>
    <property type="match status" value="1"/>
</dbReference>
<dbReference type="Proteomes" id="UP000266482">
    <property type="component" value="Unassembled WGS sequence"/>
</dbReference>
<dbReference type="FunFam" id="1.10.10.10:FF:000018">
    <property type="entry name" value="DNA-binding response regulator ResD"/>
    <property type="match status" value="1"/>
</dbReference>
<keyword evidence="6" id="KW-0804">Transcription</keyword>